<gene>
    <name evidence="2" type="ORF">MRATA1EN1_LOCUS22316</name>
</gene>
<reference evidence="2" key="1">
    <citation type="submission" date="2023-04" db="EMBL/GenBank/DDBJ databases">
        <authorList>
            <consortium name="ELIXIR-Norway"/>
        </authorList>
    </citation>
    <scope>NUCLEOTIDE SEQUENCE [LARGE SCALE GENOMIC DNA]</scope>
</reference>
<evidence type="ECO:0000313" key="3">
    <source>
        <dbReference type="Proteomes" id="UP001176941"/>
    </source>
</evidence>
<keyword evidence="3" id="KW-1185">Reference proteome</keyword>
<dbReference type="EMBL" id="OX459969">
    <property type="protein sequence ID" value="CAI9173354.1"/>
    <property type="molecule type" value="Genomic_DNA"/>
</dbReference>
<organism evidence="2 3">
    <name type="scientific">Rangifer tarandus platyrhynchus</name>
    <name type="common">Svalbard reindeer</name>
    <dbReference type="NCBI Taxonomy" id="3082113"/>
    <lineage>
        <taxon>Eukaryota</taxon>
        <taxon>Metazoa</taxon>
        <taxon>Chordata</taxon>
        <taxon>Craniata</taxon>
        <taxon>Vertebrata</taxon>
        <taxon>Euteleostomi</taxon>
        <taxon>Mammalia</taxon>
        <taxon>Eutheria</taxon>
        <taxon>Laurasiatheria</taxon>
        <taxon>Artiodactyla</taxon>
        <taxon>Ruminantia</taxon>
        <taxon>Pecora</taxon>
        <taxon>Cervidae</taxon>
        <taxon>Odocoileinae</taxon>
        <taxon>Rangifer</taxon>
    </lineage>
</organism>
<accession>A0ABN8ZNJ4</accession>
<proteinExistence type="predicted"/>
<dbReference type="Proteomes" id="UP001176941">
    <property type="component" value="Chromosome 33"/>
</dbReference>
<evidence type="ECO:0000313" key="2">
    <source>
        <dbReference type="EMBL" id="CAI9173354.1"/>
    </source>
</evidence>
<protein>
    <submittedName>
        <fullName evidence="2">Uncharacterized protein</fullName>
    </submittedName>
</protein>
<evidence type="ECO:0000256" key="1">
    <source>
        <dbReference type="SAM" id="MobiDB-lite"/>
    </source>
</evidence>
<sequence>MVYKPRKAIKWGVLTHSGCPGLPGPRRLVSPLLRLGPNTRLAGSGLSAWHPPGGRPASCPSSGAVRVSRHADSGDEGSWPARCRHTAYVERSLLRGAAARSVPGGSQALGLKCHQLPAARCPAGLGEDPFFEAGTVITRLKGLAADSSTGA</sequence>
<feature type="region of interest" description="Disordered" evidence="1">
    <location>
        <begin position="52"/>
        <end position="78"/>
    </location>
</feature>
<name>A0ABN8ZNJ4_RANTA</name>